<dbReference type="Proteomes" id="UP000000496">
    <property type="component" value="Chromosome gsn.131"/>
</dbReference>
<dbReference type="GO" id="GO:0046677">
    <property type="term" value="P:response to antibiotic"/>
    <property type="evidence" value="ECO:0007669"/>
    <property type="project" value="UniProtKB-KW"/>
</dbReference>
<dbReference type="AlphaFoldDB" id="F8L9A7"/>
<dbReference type="Gene3D" id="3.40.630.30">
    <property type="match status" value="1"/>
</dbReference>
<feature type="domain" description="N-acetyltransferase" evidence="2">
    <location>
        <begin position="139"/>
        <end position="306"/>
    </location>
</feature>
<dbReference type="OrthoDB" id="9795206at2"/>
<sequence>MKNKKKFLALKQLDLPVDQYAITASGPLGIRNLRDINDIDIIVTQGLWDTLAARYGVTDTGSIKKITLLDGVIEAFQEGSFYTAPMDANAPTIDERISKAEIIDGLPFDSLDRILYYKRKLGREKDLRDIFLIEHFLNMRFVHLRKEQQDLVNKWLKQDYVAKYWHGSGLQNTLNTIERFVNGQEKLFTLWMAYDKEIPFGYLMTSNVDLKTDHFFAKYCERDAKAITLDLLIGNTTYLGKGLSHIMINKFLLESFSSITDVFIDPGIENHKAIHVYEKAGFEKREEFVPEWDPTGKNLLMQLKMDTSQRGGTS</sequence>
<dbReference type="GO" id="GO:0016410">
    <property type="term" value="F:N-acyltransferase activity"/>
    <property type="evidence" value="ECO:0007669"/>
    <property type="project" value="TreeGrafter"/>
</dbReference>
<dbReference type="PANTHER" id="PTHR31438">
    <property type="entry name" value="LYSINE N-ACYLTRANSFERASE C17G9.06C-RELATED"/>
    <property type="match status" value="1"/>
</dbReference>
<proteinExistence type="predicted"/>
<evidence type="ECO:0000259" key="2">
    <source>
        <dbReference type="PROSITE" id="PS51186"/>
    </source>
</evidence>
<gene>
    <name evidence="3" type="ordered locus">SNE_A15490</name>
</gene>
<dbReference type="STRING" id="331113.SNE_A15490"/>
<reference key="1">
    <citation type="journal article" date="2011" name="Mol. Biol. Evol.">
        <title>Unity in variety -- the pan-genome of the Chlamydiae.</title>
        <authorList>
            <person name="Collingro A."/>
            <person name="Tischler P."/>
            <person name="Weinmaier T."/>
            <person name="Penz T."/>
            <person name="Heinz E."/>
            <person name="Brunham R.C."/>
            <person name="Read T.D."/>
            <person name="Bavoil P.M."/>
            <person name="Sachse K."/>
            <person name="Kahane S."/>
            <person name="Friedman M.G."/>
            <person name="Rattei T."/>
            <person name="Myers G.S.A."/>
            <person name="Horn M."/>
        </authorList>
    </citation>
    <scope>NUCLEOTIDE SEQUENCE</scope>
    <source>
        <strain>Z</strain>
    </source>
</reference>
<dbReference type="InterPro" id="IPR016181">
    <property type="entry name" value="Acyl_CoA_acyltransferase"/>
</dbReference>
<dbReference type="HOGENOM" id="CLU_885350_0_0_0"/>
<dbReference type="PANTHER" id="PTHR31438:SF1">
    <property type="entry name" value="LYSINE N-ACYLTRANSFERASE C17G9.06C-RELATED"/>
    <property type="match status" value="1"/>
</dbReference>
<organism evidence="3 4">
    <name type="scientific">Simkania negevensis (strain ATCC VR-1471 / DSM 27360 / Z)</name>
    <dbReference type="NCBI Taxonomy" id="331113"/>
    <lineage>
        <taxon>Bacteria</taxon>
        <taxon>Pseudomonadati</taxon>
        <taxon>Chlamydiota</taxon>
        <taxon>Chlamydiia</taxon>
        <taxon>Parachlamydiales</taxon>
        <taxon>Simkaniaceae</taxon>
        <taxon>Simkania</taxon>
    </lineage>
</organism>
<dbReference type="InterPro" id="IPR000182">
    <property type="entry name" value="GNAT_dom"/>
</dbReference>
<dbReference type="PROSITE" id="PS51186">
    <property type="entry name" value="GNAT"/>
    <property type="match status" value="1"/>
</dbReference>
<dbReference type="eggNOG" id="COG0456">
    <property type="taxonomic scope" value="Bacteria"/>
</dbReference>
<evidence type="ECO:0000313" key="3">
    <source>
        <dbReference type="EMBL" id="CCB89426.1"/>
    </source>
</evidence>
<evidence type="ECO:0000256" key="1">
    <source>
        <dbReference type="ARBA" id="ARBA00023251"/>
    </source>
</evidence>
<reference evidence="3 4" key="2">
    <citation type="journal article" date="2011" name="Mol. Biol. Evol.">
        <title>Unity in variety--the pan-genome of the Chlamydiae.</title>
        <authorList>
            <person name="Collingro A."/>
            <person name="Tischler P."/>
            <person name="Weinmaier T."/>
            <person name="Penz T."/>
            <person name="Heinz E."/>
            <person name="Brunham R.C."/>
            <person name="Read T.D."/>
            <person name="Bavoil P.M."/>
            <person name="Sachse K."/>
            <person name="Kahane S."/>
            <person name="Friedman M.G."/>
            <person name="Rattei T."/>
            <person name="Myers G.S."/>
            <person name="Horn M."/>
        </authorList>
    </citation>
    <scope>NUCLEOTIDE SEQUENCE [LARGE SCALE GENOMIC DNA]</scope>
    <source>
        <strain evidence="4">ATCC VR-1471 / Z</strain>
    </source>
</reference>
<keyword evidence="1" id="KW-0046">Antibiotic resistance</keyword>
<dbReference type="Pfam" id="PF13523">
    <property type="entry name" value="Acetyltransf_8"/>
    <property type="match status" value="1"/>
</dbReference>
<name>F8L9A7_SIMNZ</name>
<dbReference type="SUPFAM" id="SSF55729">
    <property type="entry name" value="Acyl-CoA N-acyltransferases (Nat)"/>
    <property type="match status" value="1"/>
</dbReference>
<protein>
    <recommendedName>
        <fullName evidence="2">N-acetyltransferase domain-containing protein</fullName>
    </recommendedName>
</protein>
<dbReference type="KEGG" id="sng:SNE_A15490"/>
<dbReference type="EMBL" id="FR872582">
    <property type="protein sequence ID" value="CCB89426.1"/>
    <property type="molecule type" value="Genomic_DNA"/>
</dbReference>
<dbReference type="RefSeq" id="WP_013943892.1">
    <property type="nucleotide sequence ID" value="NC_015713.1"/>
</dbReference>
<evidence type="ECO:0000313" key="4">
    <source>
        <dbReference type="Proteomes" id="UP000000496"/>
    </source>
</evidence>
<keyword evidence="4" id="KW-1185">Reference proteome</keyword>
<accession>F8L9A7</accession>